<protein>
    <submittedName>
        <fullName evidence="2">Uncharacterized protein</fullName>
    </submittedName>
</protein>
<dbReference type="Proteomes" id="UP000323274">
    <property type="component" value="Unassembled WGS sequence"/>
</dbReference>
<dbReference type="AlphaFoldDB" id="A0A5A5U0R9"/>
<reference evidence="2 3" key="1">
    <citation type="submission" date="2019-04" db="EMBL/GenBank/DDBJ databases">
        <title>A pseudo-fructophilic Leuconostoc citreum strain F192-5 isolated from peel of satsuma mandarin: the first report for isolation and characterization of strain-dependent fructophilic-like characteristics.</title>
        <authorList>
            <person name="Maeno S."/>
            <person name="Tanizawa Y."/>
            <person name="Kajikawa A."/>
            <person name="Kanesaki Y."/>
            <person name="Kubota E."/>
            <person name="Arita M."/>
            <person name="Leon D."/>
            <person name="Endo A."/>
        </authorList>
    </citation>
    <scope>NUCLEOTIDE SEQUENCE [LARGE SCALE GENOMIC DNA]</scope>
    <source>
        <strain evidence="2 3">F192-5</strain>
    </source>
</reference>
<evidence type="ECO:0000256" key="1">
    <source>
        <dbReference type="SAM" id="Phobius"/>
    </source>
</evidence>
<sequence>MVQTPKLAENKQKGDEMNYLIGIIFIALIGYIFKQRRHIKFLEQVNHNQETHDVMTAHQLELTRHKAKMLELTLNTLGYNVERFEASDFTKREPSQEQLQEIWAEYLQLQQKSRSAQIKFETELELRGVE</sequence>
<keyword evidence="1" id="KW-0472">Membrane</keyword>
<keyword evidence="1" id="KW-0812">Transmembrane</keyword>
<organism evidence="2 3">
    <name type="scientific">Leuconostoc citreum</name>
    <dbReference type="NCBI Taxonomy" id="33964"/>
    <lineage>
        <taxon>Bacteria</taxon>
        <taxon>Bacillati</taxon>
        <taxon>Bacillota</taxon>
        <taxon>Bacilli</taxon>
        <taxon>Lactobacillales</taxon>
        <taxon>Lactobacillaceae</taxon>
        <taxon>Leuconostoc</taxon>
    </lineage>
</organism>
<gene>
    <name evidence="2" type="ORF">LCIT_19130</name>
</gene>
<accession>A0A5A5U0R9</accession>
<comment type="caution">
    <text evidence="2">The sequence shown here is derived from an EMBL/GenBank/DDBJ whole genome shotgun (WGS) entry which is preliminary data.</text>
</comment>
<evidence type="ECO:0000313" key="2">
    <source>
        <dbReference type="EMBL" id="GDZ84671.1"/>
    </source>
</evidence>
<dbReference type="RefSeq" id="WP_270339807.1">
    <property type="nucleotide sequence ID" value="NZ_JAQEOX010000011.1"/>
</dbReference>
<feature type="transmembrane region" description="Helical" evidence="1">
    <location>
        <begin position="17"/>
        <end position="33"/>
    </location>
</feature>
<evidence type="ECO:0000313" key="3">
    <source>
        <dbReference type="Proteomes" id="UP000323274"/>
    </source>
</evidence>
<name>A0A5A5U0R9_LEUCI</name>
<dbReference type="EMBL" id="BJJW01000017">
    <property type="protein sequence ID" value="GDZ84671.1"/>
    <property type="molecule type" value="Genomic_DNA"/>
</dbReference>
<keyword evidence="1" id="KW-1133">Transmembrane helix</keyword>
<proteinExistence type="predicted"/>